<feature type="transmembrane region" description="Helical" evidence="12">
    <location>
        <begin position="722"/>
        <end position="740"/>
    </location>
</feature>
<keyword evidence="12" id="KW-1003">Cell membrane</keyword>
<evidence type="ECO:0000256" key="4">
    <source>
        <dbReference type="ARBA" id="ARBA00022723"/>
    </source>
</evidence>
<feature type="transmembrane region" description="Helical" evidence="12">
    <location>
        <begin position="356"/>
        <end position="378"/>
    </location>
</feature>
<feature type="transmembrane region" description="Helical" evidence="12">
    <location>
        <begin position="123"/>
        <end position="143"/>
    </location>
</feature>
<sequence>MMTSGSESTVVLDIEGMTCSSCVSRVEKSLTQLPGVSAAVNLATNTARVDFPATISTEDLLVAVAKTGYTAHVPVSVSKRDAHEHDHSAPAGSAPLAVRLIVSVILTLPIVAMAMVPAWQFDYWQWVSLVLATPVVFWAGWLFHRATFINLRHGTLTMDTLITLGTFAAFGWSVFALFFGMAGHIGMRHGLELFAWQQDPTGNIYFEAAAGVTTFLLLGRYLEDRSKRSAGAALRALAALGAYEVSVMRNGVESRIPIEELNVGDVFVVRPGDVIATDGTVIEGSTAVDESALTGESIPVEVQANSAVTGATIALDGRLLVMATRVGQNTRIAQLAKLVEDAQLHKAGVQRLADKISAIFVPIVIVIAFATLAGWLLLGQPLAGGFTAAVAVLVIACPCALGLATPVALLVGTGRAAQMGIIISGPEAIESSSRIDTVVLDKTGTVTSGLMSVAEIRVSVGTDESEAIQRVGALERLSEHPVAKAIARETDRQNVTNSSLVVDFRSTAGVGVYGKVGGIDVWAGTVEWMERNDLLLSADQRQFIASTHSAGGTAILAGWNSCVRAIFAVTDTVRDDSVAAISRLNAMGLQTILLTGDHEGVARTVADHVGISRVIAGASPERKVAVIQELMADGRHVAMVGDGVNDAAALAQADLGLAMGTGTDVAIAASDITLVRGTLSAAADALSLSRRTLGIIRGNLFWAFAYNVAAIPLAALGFLNPMLAGAAMAFSSLFVVLNSLRLKSFR</sequence>
<evidence type="ECO:0000313" key="15">
    <source>
        <dbReference type="Proteomes" id="UP000524237"/>
    </source>
</evidence>
<dbReference type="InterPro" id="IPR059000">
    <property type="entry name" value="ATPase_P-type_domA"/>
</dbReference>
<dbReference type="CDD" id="cd00371">
    <property type="entry name" value="HMA"/>
    <property type="match status" value="1"/>
</dbReference>
<evidence type="ECO:0000256" key="9">
    <source>
        <dbReference type="ARBA" id="ARBA00023136"/>
    </source>
</evidence>
<dbReference type="Gene3D" id="3.40.1110.10">
    <property type="entry name" value="Calcium-transporting ATPase, cytoplasmic domain N"/>
    <property type="match status" value="1"/>
</dbReference>
<dbReference type="GO" id="GO:0016887">
    <property type="term" value="F:ATP hydrolysis activity"/>
    <property type="evidence" value="ECO:0007669"/>
    <property type="project" value="InterPro"/>
</dbReference>
<dbReference type="GO" id="GO:0005524">
    <property type="term" value="F:ATP binding"/>
    <property type="evidence" value="ECO:0007669"/>
    <property type="project" value="UniProtKB-UniRule"/>
</dbReference>
<dbReference type="SFLD" id="SFLDF00027">
    <property type="entry name" value="p-type_atpase"/>
    <property type="match status" value="1"/>
</dbReference>
<dbReference type="GO" id="GO:0005507">
    <property type="term" value="F:copper ion binding"/>
    <property type="evidence" value="ECO:0007669"/>
    <property type="project" value="TreeGrafter"/>
</dbReference>
<evidence type="ECO:0000256" key="3">
    <source>
        <dbReference type="ARBA" id="ARBA00022692"/>
    </source>
</evidence>
<comment type="similarity">
    <text evidence="2 12">Belongs to the cation transport ATPase (P-type) (TC 3.A.3) family. Type IB subfamily.</text>
</comment>
<dbReference type="CDD" id="cd02094">
    <property type="entry name" value="P-type_ATPase_Cu-like"/>
    <property type="match status" value="1"/>
</dbReference>
<dbReference type="Pfam" id="PF00702">
    <property type="entry name" value="Hydrolase"/>
    <property type="match status" value="1"/>
</dbReference>
<protein>
    <recommendedName>
        <fullName evidence="11">Cation-transporting P-type ATPase B</fullName>
    </recommendedName>
</protein>
<proteinExistence type="inferred from homology"/>
<dbReference type="Gene3D" id="3.30.70.100">
    <property type="match status" value="1"/>
</dbReference>
<dbReference type="InterPro" id="IPR018303">
    <property type="entry name" value="ATPase_P-typ_P_site"/>
</dbReference>
<dbReference type="InterPro" id="IPR044492">
    <property type="entry name" value="P_typ_ATPase_HD_dom"/>
</dbReference>
<keyword evidence="7" id="KW-1278">Translocase</keyword>
<dbReference type="InterPro" id="IPR006121">
    <property type="entry name" value="HMA_dom"/>
</dbReference>
<evidence type="ECO:0000256" key="2">
    <source>
        <dbReference type="ARBA" id="ARBA00006024"/>
    </source>
</evidence>
<feature type="transmembrane region" description="Helical" evidence="12">
    <location>
        <begin position="204"/>
        <end position="222"/>
    </location>
</feature>
<dbReference type="InterPro" id="IPR023298">
    <property type="entry name" value="ATPase_P-typ_TM_dom_sf"/>
</dbReference>
<dbReference type="PROSITE" id="PS01047">
    <property type="entry name" value="HMA_1"/>
    <property type="match status" value="1"/>
</dbReference>
<dbReference type="InterPro" id="IPR008250">
    <property type="entry name" value="ATPase_P-typ_transduc_dom_A_sf"/>
</dbReference>
<dbReference type="InterPro" id="IPR027256">
    <property type="entry name" value="P-typ_ATPase_IB"/>
</dbReference>
<dbReference type="InterPro" id="IPR023214">
    <property type="entry name" value="HAD_sf"/>
</dbReference>
<dbReference type="EMBL" id="JACGWU010000001">
    <property type="protein sequence ID" value="MBA8828232.1"/>
    <property type="molecule type" value="Genomic_DNA"/>
</dbReference>
<dbReference type="Proteomes" id="UP000524237">
    <property type="component" value="Unassembled WGS sequence"/>
</dbReference>
<dbReference type="SUPFAM" id="SSF81653">
    <property type="entry name" value="Calcium ATPase, transduction domain A"/>
    <property type="match status" value="1"/>
</dbReference>
<keyword evidence="8 12" id="KW-1133">Transmembrane helix</keyword>
<evidence type="ECO:0000256" key="7">
    <source>
        <dbReference type="ARBA" id="ARBA00022967"/>
    </source>
</evidence>
<dbReference type="InterPro" id="IPR023299">
    <property type="entry name" value="ATPase_P-typ_cyto_dom_N"/>
</dbReference>
<keyword evidence="9 12" id="KW-0472">Membrane</keyword>
<comment type="caution">
    <text evidence="14">The sequence shown here is derived from an EMBL/GenBank/DDBJ whole genome shotgun (WGS) entry which is preliminary data.</text>
</comment>
<evidence type="ECO:0000256" key="6">
    <source>
        <dbReference type="ARBA" id="ARBA00022840"/>
    </source>
</evidence>
<keyword evidence="15" id="KW-1185">Reference proteome</keyword>
<dbReference type="PANTHER" id="PTHR43520:SF8">
    <property type="entry name" value="P-TYPE CU(+) TRANSPORTER"/>
    <property type="match status" value="1"/>
</dbReference>
<dbReference type="NCBIfam" id="TIGR01525">
    <property type="entry name" value="ATPase-IB_hvy"/>
    <property type="match status" value="1"/>
</dbReference>
<dbReference type="SFLD" id="SFLDS00003">
    <property type="entry name" value="Haloacid_Dehalogenase"/>
    <property type="match status" value="1"/>
</dbReference>
<dbReference type="Gene3D" id="3.40.50.1000">
    <property type="entry name" value="HAD superfamily/HAD-like"/>
    <property type="match status" value="1"/>
</dbReference>
<reference evidence="14 15" key="1">
    <citation type="submission" date="2020-07" db="EMBL/GenBank/DDBJ databases">
        <title>Sequencing the genomes of 1000 actinobacteria strains.</title>
        <authorList>
            <person name="Klenk H.-P."/>
        </authorList>
    </citation>
    <scope>NUCLEOTIDE SEQUENCE [LARGE SCALE GENOMIC DNA]</scope>
    <source>
        <strain evidence="14 15">DSM 23737</strain>
    </source>
</reference>
<accession>A0A7W3JSC4</accession>
<name>A0A7W3JSC4_9MICO</name>
<dbReference type="PRINTS" id="PR00120">
    <property type="entry name" value="HATPASE"/>
</dbReference>
<feature type="transmembrane region" description="Helical" evidence="12">
    <location>
        <begin position="699"/>
        <end position="716"/>
    </location>
</feature>
<dbReference type="InterPro" id="IPR017969">
    <property type="entry name" value="Heavy-metal-associated_CS"/>
</dbReference>
<keyword evidence="3 12" id="KW-0812">Transmembrane</keyword>
<dbReference type="SUPFAM" id="SSF56784">
    <property type="entry name" value="HAD-like"/>
    <property type="match status" value="1"/>
</dbReference>
<dbReference type="Gene3D" id="2.70.150.10">
    <property type="entry name" value="Calcium-transporting ATPase, cytoplasmic transduction domain A"/>
    <property type="match status" value="1"/>
</dbReference>
<gene>
    <name evidence="14" type="ORF">FB555_000303</name>
</gene>
<evidence type="ECO:0000256" key="11">
    <source>
        <dbReference type="ARBA" id="ARBA00074171"/>
    </source>
</evidence>
<evidence type="ECO:0000256" key="5">
    <source>
        <dbReference type="ARBA" id="ARBA00022741"/>
    </source>
</evidence>
<dbReference type="SFLD" id="SFLDG00002">
    <property type="entry name" value="C1.7:_P-type_atpase_like"/>
    <property type="match status" value="1"/>
</dbReference>
<dbReference type="GO" id="GO:0043682">
    <property type="term" value="F:P-type divalent copper transporter activity"/>
    <property type="evidence" value="ECO:0007669"/>
    <property type="project" value="TreeGrafter"/>
</dbReference>
<dbReference type="AlphaFoldDB" id="A0A7W3JSC4"/>
<dbReference type="InterPro" id="IPR036163">
    <property type="entry name" value="HMA_dom_sf"/>
</dbReference>
<feature type="transmembrane region" description="Helical" evidence="12">
    <location>
        <begin position="96"/>
        <end position="117"/>
    </location>
</feature>
<dbReference type="GO" id="GO:0055070">
    <property type="term" value="P:copper ion homeostasis"/>
    <property type="evidence" value="ECO:0007669"/>
    <property type="project" value="TreeGrafter"/>
</dbReference>
<dbReference type="SUPFAM" id="SSF81665">
    <property type="entry name" value="Calcium ATPase, transmembrane domain M"/>
    <property type="match status" value="1"/>
</dbReference>
<dbReference type="Pfam" id="PF00122">
    <property type="entry name" value="E1-E2_ATPase"/>
    <property type="match status" value="1"/>
</dbReference>
<dbReference type="PROSITE" id="PS50846">
    <property type="entry name" value="HMA_2"/>
    <property type="match status" value="1"/>
</dbReference>
<feature type="transmembrane region" description="Helical" evidence="12">
    <location>
        <begin position="384"/>
        <end position="411"/>
    </location>
</feature>
<feature type="transmembrane region" description="Helical" evidence="12">
    <location>
        <begin position="164"/>
        <end position="184"/>
    </location>
</feature>
<dbReference type="InterPro" id="IPR036412">
    <property type="entry name" value="HAD-like_sf"/>
</dbReference>
<dbReference type="RefSeq" id="WP_246323497.1">
    <property type="nucleotide sequence ID" value="NZ_JACGWU010000001.1"/>
</dbReference>
<dbReference type="NCBIfam" id="TIGR01494">
    <property type="entry name" value="ATPase_P-type"/>
    <property type="match status" value="1"/>
</dbReference>
<comment type="subcellular location">
    <subcellularLocation>
        <location evidence="1">Cell membrane</location>
        <topology evidence="1">Multi-pass membrane protein</topology>
    </subcellularLocation>
</comment>
<evidence type="ECO:0000313" key="14">
    <source>
        <dbReference type="EMBL" id="MBA8828232.1"/>
    </source>
</evidence>
<dbReference type="InterPro" id="IPR001757">
    <property type="entry name" value="P_typ_ATPase"/>
</dbReference>
<evidence type="ECO:0000259" key="13">
    <source>
        <dbReference type="PROSITE" id="PS50846"/>
    </source>
</evidence>
<keyword evidence="5 12" id="KW-0547">Nucleotide-binding</keyword>
<dbReference type="SUPFAM" id="SSF55008">
    <property type="entry name" value="HMA, heavy metal-associated domain"/>
    <property type="match status" value="1"/>
</dbReference>
<dbReference type="PANTHER" id="PTHR43520">
    <property type="entry name" value="ATP7, ISOFORM B"/>
    <property type="match status" value="1"/>
</dbReference>
<evidence type="ECO:0000256" key="8">
    <source>
        <dbReference type="ARBA" id="ARBA00022989"/>
    </source>
</evidence>
<comment type="catalytic activity">
    <reaction evidence="10">
        <text>ATP + H2O = ADP + phosphate + H(+)</text>
        <dbReference type="Rhea" id="RHEA:13065"/>
        <dbReference type="ChEBI" id="CHEBI:15377"/>
        <dbReference type="ChEBI" id="CHEBI:15378"/>
        <dbReference type="ChEBI" id="CHEBI:30616"/>
        <dbReference type="ChEBI" id="CHEBI:43474"/>
        <dbReference type="ChEBI" id="CHEBI:456216"/>
    </reaction>
</comment>
<evidence type="ECO:0000256" key="1">
    <source>
        <dbReference type="ARBA" id="ARBA00004651"/>
    </source>
</evidence>
<dbReference type="PROSITE" id="PS00154">
    <property type="entry name" value="ATPASE_E1_E2"/>
    <property type="match status" value="1"/>
</dbReference>
<feature type="domain" description="HMA" evidence="13">
    <location>
        <begin position="8"/>
        <end position="72"/>
    </location>
</feature>
<dbReference type="GO" id="GO:0005886">
    <property type="term" value="C:plasma membrane"/>
    <property type="evidence" value="ECO:0007669"/>
    <property type="project" value="UniProtKB-SubCell"/>
</dbReference>
<dbReference type="FunFam" id="2.70.150.10:FF:000002">
    <property type="entry name" value="Copper-transporting ATPase 1, putative"/>
    <property type="match status" value="1"/>
</dbReference>
<evidence type="ECO:0000256" key="10">
    <source>
        <dbReference type="ARBA" id="ARBA00049360"/>
    </source>
</evidence>
<dbReference type="NCBIfam" id="TIGR01511">
    <property type="entry name" value="ATPase-IB1_Cu"/>
    <property type="match status" value="1"/>
</dbReference>
<dbReference type="Pfam" id="PF00403">
    <property type="entry name" value="HMA"/>
    <property type="match status" value="1"/>
</dbReference>
<keyword evidence="6 12" id="KW-0067">ATP-binding</keyword>
<keyword evidence="4 12" id="KW-0479">Metal-binding</keyword>
<evidence type="ECO:0000256" key="12">
    <source>
        <dbReference type="RuleBase" id="RU362081"/>
    </source>
</evidence>
<organism evidence="14 15">
    <name type="scientific">Alpinimonas psychrophila</name>
    <dbReference type="NCBI Taxonomy" id="748908"/>
    <lineage>
        <taxon>Bacteria</taxon>
        <taxon>Bacillati</taxon>
        <taxon>Actinomycetota</taxon>
        <taxon>Actinomycetes</taxon>
        <taxon>Micrococcales</taxon>
        <taxon>Microbacteriaceae</taxon>
        <taxon>Alpinimonas</taxon>
    </lineage>
</organism>
<dbReference type="PRINTS" id="PR00119">
    <property type="entry name" value="CATATPASE"/>
</dbReference>
<dbReference type="FunFam" id="3.30.70.100:FF:000005">
    <property type="entry name" value="Copper-exporting P-type ATPase A"/>
    <property type="match status" value="1"/>
</dbReference>